<evidence type="ECO:0000256" key="6">
    <source>
        <dbReference type="ARBA" id="ARBA00044798"/>
    </source>
</evidence>
<sequence>MDERIPSYKEIKQERELKHITDANEHLNQQIDLFSAFIWRHQQKDTIPKFEAANFLATNFDQQISKMQMENLEKDFPLQTRIHMCMTEKYLTAQEIESLVSKSEKDVETLKAVLLECKERVNEIKKDAYDLKRFQMLASDNKEKNHINGEKFKRLVDDKIKAKENLVKKYKAKNGHLQSQIYKLQEQLNTTTEHENGDTFHEIDLEQLKIQNSQYNQTILEKNKELLKLKTNTGKVQELKNENKRAKTLEACINDRQQLLIKLKDELESAEKDITKQYKLYSTMKAKLANADLPQVMDYVKQKSEESKLELQLKSWQRKVEIAELRNTNTKA</sequence>
<dbReference type="InterPro" id="IPR025254">
    <property type="entry name" value="CCDC113/CCDC96_CC"/>
</dbReference>
<dbReference type="AlphaFoldDB" id="X6P7Q4"/>
<dbReference type="OrthoDB" id="10259713at2759"/>
<comment type="caution">
    <text evidence="9">The sequence shown here is derived from an EMBL/GenBank/DDBJ whole genome shotgun (WGS) entry which is preliminary data.</text>
</comment>
<keyword evidence="10" id="KW-1185">Reference proteome</keyword>
<keyword evidence="4" id="KW-0966">Cell projection</keyword>
<evidence type="ECO:0000313" key="9">
    <source>
        <dbReference type="EMBL" id="ETO34148.1"/>
    </source>
</evidence>
<keyword evidence="2" id="KW-0970">Cilium biogenesis/degradation</keyword>
<name>X6P7Q4_RETFI</name>
<dbReference type="GO" id="GO:0005930">
    <property type="term" value="C:axoneme"/>
    <property type="evidence" value="ECO:0007669"/>
    <property type="project" value="TreeGrafter"/>
</dbReference>
<dbReference type="EMBL" id="ASPP01002829">
    <property type="protein sequence ID" value="ETO34148.1"/>
    <property type="molecule type" value="Genomic_DNA"/>
</dbReference>
<reference evidence="9 10" key="1">
    <citation type="journal article" date="2013" name="Curr. Biol.">
        <title>The Genome of the Foraminiferan Reticulomyxa filosa.</title>
        <authorList>
            <person name="Glockner G."/>
            <person name="Hulsmann N."/>
            <person name="Schleicher M."/>
            <person name="Noegel A.A."/>
            <person name="Eichinger L."/>
            <person name="Gallinger C."/>
            <person name="Pawlowski J."/>
            <person name="Sierra R."/>
            <person name="Euteneuer U."/>
            <person name="Pillet L."/>
            <person name="Moustafa A."/>
            <person name="Platzer M."/>
            <person name="Groth M."/>
            <person name="Szafranski K."/>
            <person name="Schliwa M."/>
        </authorList>
    </citation>
    <scope>NUCLEOTIDE SEQUENCE [LARGE SCALE GENOMIC DNA]</scope>
</reference>
<dbReference type="InterPro" id="IPR051885">
    <property type="entry name" value="CC_CF"/>
</dbReference>
<feature type="coiled-coil region" evidence="7">
    <location>
        <begin position="160"/>
        <end position="280"/>
    </location>
</feature>
<evidence type="ECO:0000256" key="3">
    <source>
        <dbReference type="ARBA" id="ARBA00023054"/>
    </source>
</evidence>
<comment type="similarity">
    <text evidence="5">Belongs to the CFAP263 family.</text>
</comment>
<proteinExistence type="inferred from homology"/>
<evidence type="ECO:0000256" key="4">
    <source>
        <dbReference type="ARBA" id="ARBA00023273"/>
    </source>
</evidence>
<comment type="subcellular location">
    <subcellularLocation>
        <location evidence="1">Cell projection</location>
        <location evidence="1">Cilium</location>
    </subcellularLocation>
</comment>
<evidence type="ECO:0000259" key="8">
    <source>
        <dbReference type="Pfam" id="PF13870"/>
    </source>
</evidence>
<organism evidence="9 10">
    <name type="scientific">Reticulomyxa filosa</name>
    <dbReference type="NCBI Taxonomy" id="46433"/>
    <lineage>
        <taxon>Eukaryota</taxon>
        <taxon>Sar</taxon>
        <taxon>Rhizaria</taxon>
        <taxon>Retaria</taxon>
        <taxon>Foraminifera</taxon>
        <taxon>Monothalamids</taxon>
        <taxon>Reticulomyxidae</taxon>
        <taxon>Reticulomyxa</taxon>
    </lineage>
</organism>
<dbReference type="PANTHER" id="PTHR15654">
    <property type="entry name" value="COILED-COIL DOMAIN-CONTAINING PROTEIN 113-RELATED"/>
    <property type="match status" value="1"/>
</dbReference>
<accession>X6P7Q4</accession>
<dbReference type="PANTHER" id="PTHR15654:SF2">
    <property type="entry name" value="COILED-COIL DOMAIN-CONTAINING PROTEIN 113"/>
    <property type="match status" value="1"/>
</dbReference>
<keyword evidence="3 7" id="KW-0175">Coiled coil</keyword>
<dbReference type="Proteomes" id="UP000023152">
    <property type="component" value="Unassembled WGS sequence"/>
</dbReference>
<evidence type="ECO:0000256" key="7">
    <source>
        <dbReference type="SAM" id="Coils"/>
    </source>
</evidence>
<dbReference type="Pfam" id="PF13870">
    <property type="entry name" value="CCDC113_CCDC96_CC"/>
    <property type="match status" value="1"/>
</dbReference>
<dbReference type="OMA" id="MFESFIC"/>
<dbReference type="GO" id="GO:0060271">
    <property type="term" value="P:cilium assembly"/>
    <property type="evidence" value="ECO:0007669"/>
    <property type="project" value="TreeGrafter"/>
</dbReference>
<evidence type="ECO:0000256" key="2">
    <source>
        <dbReference type="ARBA" id="ARBA00022794"/>
    </source>
</evidence>
<evidence type="ECO:0000313" key="10">
    <source>
        <dbReference type="Proteomes" id="UP000023152"/>
    </source>
</evidence>
<evidence type="ECO:0000256" key="5">
    <source>
        <dbReference type="ARBA" id="ARBA00044506"/>
    </source>
</evidence>
<gene>
    <name evidence="9" type="ORF">RFI_02945</name>
</gene>
<dbReference type="GO" id="GO:0036064">
    <property type="term" value="C:ciliary basal body"/>
    <property type="evidence" value="ECO:0007669"/>
    <property type="project" value="TreeGrafter"/>
</dbReference>
<protein>
    <recommendedName>
        <fullName evidence="6">Cilia- and flagella-associated protein 263</fullName>
    </recommendedName>
</protein>
<evidence type="ECO:0000256" key="1">
    <source>
        <dbReference type="ARBA" id="ARBA00004138"/>
    </source>
</evidence>
<feature type="domain" description="CCDC113/CCDC96 coiled-coil" evidence="8">
    <location>
        <begin position="161"/>
        <end position="326"/>
    </location>
</feature>